<dbReference type="SMART" id="SM00421">
    <property type="entry name" value="HTH_LUXR"/>
    <property type="match status" value="1"/>
</dbReference>
<dbReference type="SUPFAM" id="SSF46894">
    <property type="entry name" value="C-terminal effector domain of the bipartite response regulators"/>
    <property type="match status" value="1"/>
</dbReference>
<dbReference type="InterPro" id="IPR011006">
    <property type="entry name" value="CheY-like_superfamily"/>
</dbReference>
<keyword evidence="1 3" id="KW-0597">Phosphoprotein</keyword>
<dbReference type="SMART" id="SM00448">
    <property type="entry name" value="REC"/>
    <property type="match status" value="1"/>
</dbReference>
<evidence type="ECO:0000256" key="2">
    <source>
        <dbReference type="ARBA" id="ARBA00023125"/>
    </source>
</evidence>
<feature type="domain" description="HTH luxR-type" evidence="4">
    <location>
        <begin position="152"/>
        <end position="217"/>
    </location>
</feature>
<reference evidence="6 7" key="1">
    <citation type="submission" date="2019-02" db="EMBL/GenBank/DDBJ databases">
        <authorList>
            <person name="Fomenkov A."/>
            <person name="Dubinina G."/>
            <person name="Grabovich M."/>
            <person name="Vincze T."/>
            <person name="Roberts R.J."/>
        </authorList>
    </citation>
    <scope>NUCLEOTIDE SEQUENCE [LARGE SCALE GENOMIC DNA]</scope>
    <source>
        <strain evidence="6 7">P</strain>
    </source>
</reference>
<dbReference type="InterPro" id="IPR016032">
    <property type="entry name" value="Sig_transdc_resp-reg_C-effctor"/>
</dbReference>
<dbReference type="Pfam" id="PF00196">
    <property type="entry name" value="GerE"/>
    <property type="match status" value="1"/>
</dbReference>
<dbReference type="SUPFAM" id="SSF52172">
    <property type="entry name" value="CheY-like"/>
    <property type="match status" value="1"/>
</dbReference>
<dbReference type="GO" id="GO:0006355">
    <property type="term" value="P:regulation of DNA-templated transcription"/>
    <property type="evidence" value="ECO:0007669"/>
    <property type="project" value="InterPro"/>
</dbReference>
<evidence type="ECO:0000256" key="3">
    <source>
        <dbReference type="PROSITE-ProRule" id="PRU00169"/>
    </source>
</evidence>
<dbReference type="PROSITE" id="PS50110">
    <property type="entry name" value="RESPONSE_REGULATORY"/>
    <property type="match status" value="1"/>
</dbReference>
<dbReference type="OrthoDB" id="9779069at2"/>
<dbReference type="Gene3D" id="3.40.50.2300">
    <property type="match status" value="1"/>
</dbReference>
<dbReference type="Pfam" id="PF00072">
    <property type="entry name" value="Response_reg"/>
    <property type="match status" value="1"/>
</dbReference>
<evidence type="ECO:0000259" key="4">
    <source>
        <dbReference type="PROSITE" id="PS50043"/>
    </source>
</evidence>
<dbReference type="CDD" id="cd17535">
    <property type="entry name" value="REC_NarL-like"/>
    <property type="match status" value="1"/>
</dbReference>
<dbReference type="PROSITE" id="PS50043">
    <property type="entry name" value="HTH_LUXR_2"/>
    <property type="match status" value="1"/>
</dbReference>
<feature type="domain" description="Response regulatory" evidence="5">
    <location>
        <begin position="2"/>
        <end position="119"/>
    </location>
</feature>
<dbReference type="InterPro" id="IPR039420">
    <property type="entry name" value="WalR-like"/>
</dbReference>
<proteinExistence type="predicted"/>
<gene>
    <name evidence="6" type="ORF">EW093_10430</name>
</gene>
<dbReference type="PANTHER" id="PTHR43214">
    <property type="entry name" value="TWO-COMPONENT RESPONSE REGULATOR"/>
    <property type="match status" value="1"/>
</dbReference>
<protein>
    <submittedName>
        <fullName evidence="6">Response regulator transcription factor</fullName>
    </submittedName>
</protein>
<sequence length="232" mass="26046">MNILLVDDQLLFLESLKIVLENLDKTFKVVGLAGNGEEAVKLVQELSVDLILMDVRMPVMDGVAATKIIKEKFPKINIIMLTTFEDDEYVKDALHNGADGYMLKNIPPEMLVSSIQAVKDGAVLISPSVAGHLIDSMYVNNKKAASNLKRDIPDWYNLLNSREKNIIKLLIKGRSNSEIAEEIFVGSQTIRNYISVIYSKLDVGNRTEAIRKAQQIDSFFTISYNVIYKSTF</sequence>
<name>A0A5C1QDQ5_9SPIO</name>
<evidence type="ECO:0000256" key="1">
    <source>
        <dbReference type="ARBA" id="ARBA00022553"/>
    </source>
</evidence>
<accession>A0A5C1QDQ5</accession>
<feature type="modified residue" description="4-aspartylphosphate" evidence="3">
    <location>
        <position position="54"/>
    </location>
</feature>
<organism evidence="6 7">
    <name type="scientific">Thiospirochaeta perfilievii</name>
    <dbReference type="NCBI Taxonomy" id="252967"/>
    <lineage>
        <taxon>Bacteria</taxon>
        <taxon>Pseudomonadati</taxon>
        <taxon>Spirochaetota</taxon>
        <taxon>Spirochaetia</taxon>
        <taxon>Spirochaetales</taxon>
        <taxon>Spirochaetaceae</taxon>
        <taxon>Thiospirochaeta</taxon>
    </lineage>
</organism>
<dbReference type="AlphaFoldDB" id="A0A5C1QDQ5"/>
<dbReference type="EMBL" id="CP035807">
    <property type="protein sequence ID" value="QEN05109.1"/>
    <property type="molecule type" value="Genomic_DNA"/>
</dbReference>
<keyword evidence="2" id="KW-0238">DNA-binding</keyword>
<evidence type="ECO:0000313" key="7">
    <source>
        <dbReference type="Proteomes" id="UP000323824"/>
    </source>
</evidence>
<dbReference type="GO" id="GO:0000160">
    <property type="term" value="P:phosphorelay signal transduction system"/>
    <property type="evidence" value="ECO:0007669"/>
    <property type="project" value="InterPro"/>
</dbReference>
<dbReference type="Proteomes" id="UP000323824">
    <property type="component" value="Chromosome"/>
</dbReference>
<dbReference type="InterPro" id="IPR058245">
    <property type="entry name" value="NreC/VraR/RcsB-like_REC"/>
</dbReference>
<evidence type="ECO:0000259" key="5">
    <source>
        <dbReference type="PROSITE" id="PS50110"/>
    </source>
</evidence>
<dbReference type="RefSeq" id="WP_149568350.1">
    <property type="nucleotide sequence ID" value="NZ_CP035807.1"/>
</dbReference>
<evidence type="ECO:0000313" key="6">
    <source>
        <dbReference type="EMBL" id="QEN05109.1"/>
    </source>
</evidence>
<dbReference type="GO" id="GO:0003677">
    <property type="term" value="F:DNA binding"/>
    <property type="evidence" value="ECO:0007669"/>
    <property type="project" value="UniProtKB-KW"/>
</dbReference>
<dbReference type="InterPro" id="IPR001789">
    <property type="entry name" value="Sig_transdc_resp-reg_receiver"/>
</dbReference>
<dbReference type="PANTHER" id="PTHR43214:SF43">
    <property type="entry name" value="TWO-COMPONENT RESPONSE REGULATOR"/>
    <property type="match status" value="1"/>
</dbReference>
<dbReference type="InterPro" id="IPR000792">
    <property type="entry name" value="Tscrpt_reg_LuxR_C"/>
</dbReference>
<keyword evidence="7" id="KW-1185">Reference proteome</keyword>
<reference evidence="6 7" key="2">
    <citation type="submission" date="2019-09" db="EMBL/GenBank/DDBJ databases">
        <title>Complete Genome Sequence and Methylome Analysis of free living Spirochaetas.</title>
        <authorList>
            <person name="Leshcheva N."/>
            <person name="Mikheeva N."/>
        </authorList>
    </citation>
    <scope>NUCLEOTIDE SEQUENCE [LARGE SCALE GENOMIC DNA]</scope>
    <source>
        <strain evidence="6 7">P</strain>
    </source>
</reference>
<dbReference type="CDD" id="cd06170">
    <property type="entry name" value="LuxR_C_like"/>
    <property type="match status" value="1"/>
</dbReference>
<dbReference type="PRINTS" id="PR00038">
    <property type="entry name" value="HTHLUXR"/>
</dbReference>
<dbReference type="KEGG" id="sper:EW093_10430"/>